<proteinExistence type="predicted"/>
<keyword evidence="1" id="KW-0614">Plasmid</keyword>
<dbReference type="RefSeq" id="WP_286347369.1">
    <property type="nucleotide sequence ID" value="NZ_AP027733.1"/>
</dbReference>
<dbReference type="Proteomes" id="UP001321486">
    <property type="component" value="Plasmid pNBRC108728a"/>
</dbReference>
<geneLocation type="plasmid" evidence="1 2">
    <name>pNBRC108728a</name>
</geneLocation>
<dbReference type="EMBL" id="AP027733">
    <property type="protein sequence ID" value="BDZ52522.1"/>
    <property type="molecule type" value="Genomic_DNA"/>
</dbReference>
<reference evidence="2" key="1">
    <citation type="journal article" date="2019" name="Int. J. Syst. Evol. Microbiol.">
        <title>The Global Catalogue of Microorganisms (GCM) 10K type strain sequencing project: providing services to taxonomists for standard genome sequencing and annotation.</title>
        <authorList>
            <consortium name="The Broad Institute Genomics Platform"/>
            <consortium name="The Broad Institute Genome Sequencing Center for Infectious Disease"/>
            <person name="Wu L."/>
            <person name="Ma J."/>
        </authorList>
    </citation>
    <scope>NUCLEOTIDE SEQUENCE [LARGE SCALE GENOMIC DNA]</scope>
    <source>
        <strain evidence="2">NBRC 108728</strain>
    </source>
</reference>
<protein>
    <submittedName>
        <fullName evidence="1">Uncharacterized protein</fullName>
    </submittedName>
</protein>
<accession>A0ABM8GVN9</accession>
<gene>
    <name evidence="1" type="ORF">GCM10025867_47630</name>
</gene>
<keyword evidence="2" id="KW-1185">Reference proteome</keyword>
<evidence type="ECO:0000313" key="2">
    <source>
        <dbReference type="Proteomes" id="UP001321486"/>
    </source>
</evidence>
<organism evidence="1 2">
    <name type="scientific">Frondihabitans sucicola</name>
    <dbReference type="NCBI Taxonomy" id="1268041"/>
    <lineage>
        <taxon>Bacteria</taxon>
        <taxon>Bacillati</taxon>
        <taxon>Actinomycetota</taxon>
        <taxon>Actinomycetes</taxon>
        <taxon>Micrococcales</taxon>
        <taxon>Microbacteriaceae</taxon>
        <taxon>Frondihabitans</taxon>
    </lineage>
</organism>
<name>A0ABM8GVN9_9MICO</name>
<sequence>MTFASAPQPEYVVEVLEGTADDLGIPLVVLEPAVLSALRGLASQMQRLPKGVSAAAFAESLHNGLDARLAESPLQPVLFELAP</sequence>
<evidence type="ECO:0000313" key="1">
    <source>
        <dbReference type="EMBL" id="BDZ52522.1"/>
    </source>
</evidence>